<feature type="compositionally biased region" description="Polar residues" evidence="7">
    <location>
        <begin position="429"/>
        <end position="459"/>
    </location>
</feature>
<comment type="caution">
    <text evidence="10">The sequence shown here is derived from an EMBL/GenBank/DDBJ whole genome shotgun (WGS) entry which is preliminary data.</text>
</comment>
<feature type="compositionally biased region" description="Basic residues" evidence="7">
    <location>
        <begin position="460"/>
        <end position="469"/>
    </location>
</feature>
<feature type="transmembrane region" description="Helical" evidence="8">
    <location>
        <begin position="245"/>
        <end position="268"/>
    </location>
</feature>
<dbReference type="AlphaFoldDB" id="A0AA88YCM4"/>
<dbReference type="GO" id="GO:0004930">
    <property type="term" value="F:G protein-coupled receptor activity"/>
    <property type="evidence" value="ECO:0007669"/>
    <property type="project" value="UniProtKB-KW"/>
</dbReference>
<dbReference type="PROSITE" id="PS00237">
    <property type="entry name" value="G_PROTEIN_RECEP_F1_1"/>
    <property type="match status" value="1"/>
</dbReference>
<gene>
    <name evidence="10" type="ORF">FSP39_006018</name>
</gene>
<reference evidence="10" key="1">
    <citation type="submission" date="2019-08" db="EMBL/GenBank/DDBJ databases">
        <title>The improved chromosome-level genome for the pearl oyster Pinctada fucata martensii using PacBio sequencing and Hi-C.</title>
        <authorList>
            <person name="Zheng Z."/>
        </authorList>
    </citation>
    <scope>NUCLEOTIDE SEQUENCE</scope>
    <source>
        <strain evidence="10">ZZ-2019</strain>
        <tissue evidence="10">Adductor muscle</tissue>
    </source>
</reference>
<keyword evidence="4 8" id="KW-1133">Transmembrane helix</keyword>
<keyword evidence="2" id="KW-1003">Cell membrane</keyword>
<evidence type="ECO:0000256" key="2">
    <source>
        <dbReference type="ARBA" id="ARBA00022475"/>
    </source>
</evidence>
<evidence type="ECO:0000313" key="11">
    <source>
        <dbReference type="Proteomes" id="UP001186944"/>
    </source>
</evidence>
<evidence type="ECO:0000256" key="3">
    <source>
        <dbReference type="ARBA" id="ARBA00022692"/>
    </source>
</evidence>
<keyword evidence="6" id="KW-0297">G-protein coupled receptor</keyword>
<dbReference type="SUPFAM" id="SSF81321">
    <property type="entry name" value="Family A G protein-coupled receptor-like"/>
    <property type="match status" value="1"/>
</dbReference>
<dbReference type="SMART" id="SM01381">
    <property type="entry name" value="7TM_GPCR_Srsx"/>
    <property type="match status" value="1"/>
</dbReference>
<dbReference type="InterPro" id="IPR000276">
    <property type="entry name" value="GPCR_Rhodpsn"/>
</dbReference>
<proteinExistence type="inferred from homology"/>
<feature type="transmembrane region" description="Helical" evidence="8">
    <location>
        <begin position="69"/>
        <end position="94"/>
    </location>
</feature>
<dbReference type="PRINTS" id="PR00237">
    <property type="entry name" value="GPCRRHODOPSN"/>
</dbReference>
<dbReference type="Proteomes" id="UP001186944">
    <property type="component" value="Unassembled WGS sequence"/>
</dbReference>
<name>A0AA88YCM4_PINIB</name>
<accession>A0AA88YCM4</accession>
<keyword evidence="11" id="KW-1185">Reference proteome</keyword>
<keyword evidence="6" id="KW-0675">Receptor</keyword>
<evidence type="ECO:0000256" key="7">
    <source>
        <dbReference type="SAM" id="MobiDB-lite"/>
    </source>
</evidence>
<keyword evidence="3 6" id="KW-0812">Transmembrane</keyword>
<sequence>MTSCDINSTEIAFTDSGIPSFIQVTRWLKFCKTVYVNKCDLYTLRPPLGNISYMLSQSTHEDCFNTKHLTAYCISIILSVVTILANTVILAAFVKSRKRLISCSNIPIISLAISDLLAGVTFLYSSTWNILILTAGYKFDIKETLYYVQLRTNKYLCLTLDGPGFVFASMMSSVLSLGIIASDRYLAIFYSYQYPNWISIPKVATILIASWVISILVGILPLFGWNNWQDTSTCQLTKVMHYGYLALWSTICFLSGLIILFIYIRIFVLARKHSRQIESSKVSNTTSSYSLPSTSDSSTSGDLNKLVKSARKQSQVALCTAEAEIAQNDVDRKESQGRKVGFKDENEIAETSFNQDSPENKKDEIVVKLGRMVAWSETDLVPGTSSGVETRPRSISTPDLIQKNAQELDSGIFESINLKEITPADQNHDANASSYTNSSEPRQSVVSSTTVGRMSLASTKSHRRNRRPTMKAVRTTAMILGAFYVSWTPLLAYLLAFRNNYDNLTVYYLAVVTQLNSIFNPIMYGYRQSDIKRAVKSLFSCLPCLRPKS</sequence>
<feature type="domain" description="G-protein coupled receptors family 1 profile" evidence="9">
    <location>
        <begin position="85"/>
        <end position="524"/>
    </location>
</feature>
<feature type="transmembrane region" description="Helical" evidence="8">
    <location>
        <begin position="506"/>
        <end position="526"/>
    </location>
</feature>
<evidence type="ECO:0000256" key="6">
    <source>
        <dbReference type="RuleBase" id="RU000688"/>
    </source>
</evidence>
<keyword evidence="5 8" id="KW-0472">Membrane</keyword>
<evidence type="ECO:0000256" key="5">
    <source>
        <dbReference type="ARBA" id="ARBA00023136"/>
    </source>
</evidence>
<comment type="subcellular location">
    <subcellularLocation>
        <location evidence="1">Cell membrane</location>
        <topology evidence="1">Multi-pass membrane protein</topology>
    </subcellularLocation>
</comment>
<dbReference type="Gene3D" id="1.20.1070.10">
    <property type="entry name" value="Rhodopsin 7-helix transmembrane proteins"/>
    <property type="match status" value="2"/>
</dbReference>
<dbReference type="Pfam" id="PF00001">
    <property type="entry name" value="7tm_1"/>
    <property type="match status" value="1"/>
</dbReference>
<feature type="transmembrane region" description="Helical" evidence="8">
    <location>
        <begin position="472"/>
        <end position="494"/>
    </location>
</feature>
<keyword evidence="6" id="KW-0807">Transducer</keyword>
<comment type="similarity">
    <text evidence="6">Belongs to the G-protein coupled receptor 1 family.</text>
</comment>
<evidence type="ECO:0000256" key="1">
    <source>
        <dbReference type="ARBA" id="ARBA00004651"/>
    </source>
</evidence>
<feature type="transmembrane region" description="Helical" evidence="8">
    <location>
        <begin position="106"/>
        <end position="124"/>
    </location>
</feature>
<dbReference type="PROSITE" id="PS50262">
    <property type="entry name" value="G_PROTEIN_RECEP_F1_2"/>
    <property type="match status" value="1"/>
</dbReference>
<evidence type="ECO:0000313" key="10">
    <source>
        <dbReference type="EMBL" id="KAK3099541.1"/>
    </source>
</evidence>
<feature type="region of interest" description="Disordered" evidence="7">
    <location>
        <begin position="423"/>
        <end position="470"/>
    </location>
</feature>
<protein>
    <recommendedName>
        <fullName evidence="9">G-protein coupled receptors family 1 profile domain-containing protein</fullName>
    </recommendedName>
</protein>
<evidence type="ECO:0000256" key="4">
    <source>
        <dbReference type="ARBA" id="ARBA00022989"/>
    </source>
</evidence>
<evidence type="ECO:0000256" key="8">
    <source>
        <dbReference type="SAM" id="Phobius"/>
    </source>
</evidence>
<evidence type="ECO:0000259" key="9">
    <source>
        <dbReference type="PROSITE" id="PS50262"/>
    </source>
</evidence>
<dbReference type="GO" id="GO:0005886">
    <property type="term" value="C:plasma membrane"/>
    <property type="evidence" value="ECO:0007669"/>
    <property type="project" value="UniProtKB-SubCell"/>
</dbReference>
<feature type="transmembrane region" description="Helical" evidence="8">
    <location>
        <begin position="164"/>
        <end position="182"/>
    </location>
</feature>
<dbReference type="PANTHER" id="PTHR22750">
    <property type="entry name" value="G-PROTEIN COUPLED RECEPTOR"/>
    <property type="match status" value="1"/>
</dbReference>
<dbReference type="InterPro" id="IPR017452">
    <property type="entry name" value="GPCR_Rhodpsn_7TM"/>
</dbReference>
<organism evidence="10 11">
    <name type="scientific">Pinctada imbricata</name>
    <name type="common">Atlantic pearl-oyster</name>
    <name type="synonym">Pinctada martensii</name>
    <dbReference type="NCBI Taxonomy" id="66713"/>
    <lineage>
        <taxon>Eukaryota</taxon>
        <taxon>Metazoa</taxon>
        <taxon>Spiralia</taxon>
        <taxon>Lophotrochozoa</taxon>
        <taxon>Mollusca</taxon>
        <taxon>Bivalvia</taxon>
        <taxon>Autobranchia</taxon>
        <taxon>Pteriomorphia</taxon>
        <taxon>Pterioida</taxon>
        <taxon>Pterioidea</taxon>
        <taxon>Pteriidae</taxon>
        <taxon>Pinctada</taxon>
    </lineage>
</organism>
<feature type="transmembrane region" description="Helical" evidence="8">
    <location>
        <begin position="203"/>
        <end position="225"/>
    </location>
</feature>
<dbReference type="EMBL" id="VSWD01000006">
    <property type="protein sequence ID" value="KAK3099541.1"/>
    <property type="molecule type" value="Genomic_DNA"/>
</dbReference>